<evidence type="ECO:0000313" key="1">
    <source>
        <dbReference type="EMBL" id="JAI04360.1"/>
    </source>
</evidence>
<name>A0A0E9XP04_ANGAN</name>
<accession>A0A0E9XP04</accession>
<proteinExistence type="predicted"/>
<sequence length="12" mass="1303">MLSGENLPNKNS</sequence>
<organism evidence="1">
    <name type="scientific">Anguilla anguilla</name>
    <name type="common">European freshwater eel</name>
    <name type="synonym">Muraena anguilla</name>
    <dbReference type="NCBI Taxonomy" id="7936"/>
    <lineage>
        <taxon>Eukaryota</taxon>
        <taxon>Metazoa</taxon>
        <taxon>Chordata</taxon>
        <taxon>Craniata</taxon>
        <taxon>Vertebrata</taxon>
        <taxon>Euteleostomi</taxon>
        <taxon>Actinopterygii</taxon>
        <taxon>Neopterygii</taxon>
        <taxon>Teleostei</taxon>
        <taxon>Anguilliformes</taxon>
        <taxon>Anguillidae</taxon>
        <taxon>Anguilla</taxon>
    </lineage>
</organism>
<dbReference type="EMBL" id="GBXM01004218">
    <property type="protein sequence ID" value="JAI04360.1"/>
    <property type="molecule type" value="Transcribed_RNA"/>
</dbReference>
<protein>
    <submittedName>
        <fullName evidence="1">Uncharacterized protein</fullName>
    </submittedName>
</protein>
<reference evidence="1" key="1">
    <citation type="submission" date="2014-11" db="EMBL/GenBank/DDBJ databases">
        <authorList>
            <person name="Amaro Gonzalez C."/>
        </authorList>
    </citation>
    <scope>NUCLEOTIDE SEQUENCE</scope>
</reference>
<reference evidence="1" key="2">
    <citation type="journal article" date="2015" name="Fish Shellfish Immunol.">
        <title>Early steps in the European eel (Anguilla anguilla)-Vibrio vulnificus interaction in the gills: Role of the RtxA13 toxin.</title>
        <authorList>
            <person name="Callol A."/>
            <person name="Pajuelo D."/>
            <person name="Ebbesson L."/>
            <person name="Teles M."/>
            <person name="MacKenzie S."/>
            <person name="Amaro C."/>
        </authorList>
    </citation>
    <scope>NUCLEOTIDE SEQUENCE</scope>
</reference>